<dbReference type="GO" id="GO:0009792">
    <property type="term" value="P:embryo development ending in birth or egg hatching"/>
    <property type="evidence" value="ECO:0007669"/>
    <property type="project" value="EnsemblMetazoa"/>
</dbReference>
<dbReference type="InterPro" id="IPR001680">
    <property type="entry name" value="WD40_rpt"/>
</dbReference>
<dbReference type="GO" id="GO:0016251">
    <property type="term" value="F:RNA polymerase II general transcription initiation factor activity"/>
    <property type="evidence" value="ECO:0007669"/>
    <property type="project" value="TreeGrafter"/>
</dbReference>
<dbReference type="Gene3D" id="1.25.40.500">
    <property type="entry name" value="TFIID subunit TAF5, NTD2 domain"/>
    <property type="match status" value="1"/>
</dbReference>
<protein>
    <recommendedName>
        <fullName evidence="8">TFIID subunit TAF5 NTD2 domain-containing protein</fullName>
    </recommendedName>
</protein>
<dbReference type="PROSITE" id="PS00678">
    <property type="entry name" value="WD_REPEATS_1"/>
    <property type="match status" value="1"/>
</dbReference>
<evidence type="ECO:0000256" key="3">
    <source>
        <dbReference type="ARBA" id="ARBA00022574"/>
    </source>
</evidence>
<keyword evidence="5" id="KW-0539">Nucleus</keyword>
<proteinExistence type="inferred from homology"/>
<dbReference type="PANTHER" id="PTHR19879:SF1">
    <property type="entry name" value="CANNONBALL-RELATED"/>
    <property type="match status" value="1"/>
</dbReference>
<dbReference type="GO" id="GO:0006367">
    <property type="term" value="P:transcription initiation at RNA polymerase II promoter"/>
    <property type="evidence" value="ECO:0007669"/>
    <property type="project" value="TreeGrafter"/>
</dbReference>
<name>A0A8R1I9Y8_CAEJA</name>
<dbReference type="PROSITE" id="PS50294">
    <property type="entry name" value="WD_REPEATS_REGION"/>
    <property type="match status" value="3"/>
</dbReference>
<feature type="repeat" description="WD" evidence="6">
    <location>
        <begin position="395"/>
        <end position="436"/>
    </location>
</feature>
<organism evidence="9 10">
    <name type="scientific">Caenorhabditis japonica</name>
    <dbReference type="NCBI Taxonomy" id="281687"/>
    <lineage>
        <taxon>Eukaryota</taxon>
        <taxon>Metazoa</taxon>
        <taxon>Ecdysozoa</taxon>
        <taxon>Nematoda</taxon>
        <taxon>Chromadorea</taxon>
        <taxon>Rhabditida</taxon>
        <taxon>Rhabditina</taxon>
        <taxon>Rhabditomorpha</taxon>
        <taxon>Rhabditoidea</taxon>
        <taxon>Rhabditidae</taxon>
        <taxon>Peloderinae</taxon>
        <taxon>Caenorhabditis</taxon>
    </lineage>
</organism>
<feature type="compositionally biased region" description="Polar residues" evidence="7">
    <location>
        <begin position="1"/>
        <end position="30"/>
    </location>
</feature>
<comment type="similarity">
    <text evidence="2">Belongs to the WD repeat TAF5 family.</text>
</comment>
<dbReference type="CDD" id="cd00200">
    <property type="entry name" value="WD40"/>
    <property type="match status" value="1"/>
</dbReference>
<keyword evidence="10" id="KW-1185">Reference proteome</keyword>
<dbReference type="InterPro" id="IPR036322">
    <property type="entry name" value="WD40_repeat_dom_sf"/>
</dbReference>
<feature type="repeat" description="WD" evidence="6">
    <location>
        <begin position="478"/>
        <end position="519"/>
    </location>
</feature>
<evidence type="ECO:0000256" key="5">
    <source>
        <dbReference type="ARBA" id="ARBA00023242"/>
    </source>
</evidence>
<evidence type="ECO:0000313" key="9">
    <source>
        <dbReference type="EnsemblMetazoa" id="CJA19455.1"/>
    </source>
</evidence>
<dbReference type="SUPFAM" id="SSF160897">
    <property type="entry name" value="Taf5 N-terminal domain-like"/>
    <property type="match status" value="1"/>
</dbReference>
<feature type="domain" description="TFIID subunit TAF5 NTD2" evidence="8">
    <location>
        <begin position="86"/>
        <end position="188"/>
    </location>
</feature>
<dbReference type="GO" id="GO:0005669">
    <property type="term" value="C:transcription factor TFIID complex"/>
    <property type="evidence" value="ECO:0007669"/>
    <property type="project" value="TreeGrafter"/>
</dbReference>
<dbReference type="SUPFAM" id="SSF50978">
    <property type="entry name" value="WD40 repeat-like"/>
    <property type="match status" value="1"/>
</dbReference>
<sequence length="653" mass="73303">MNDCENPSSQLSVTSPPQMHPNGSQPNGIQSMEDAFNRPVNPEALQMVLSYLRRNGLTETEEQLQREAGHMIKNEHSGGLRPEEAITLEFEQFIEHANACTDVVQAEFSQLIFPIFAHCFISLLEKNVETARVFFNRFKIFIPECFSEFLHQLSLIEDVVTMRSSEHMHILRENKFLVRLSKPTLKHLELIQMRVHGLKNLIAQHVTIENSDEMAKNRSTIETQMGGILGLTSKNEKRHKMLFSVVKDELMQAIDKRKTKGKDLKDLGKKMQTHCPQPDRIPLPPISEHLREERRNWLRDVSKMNIISPESPVSICMYTTLNAPIGVSSCVFSDDSNLIAMGLSDSSIVLNSMDPMNKMKKLRDIDFLEKIDIETADNVQSQMFDLQASTTSVRFTGHGGPVFSVNFSQDRRLLLSAGGDRTVRLWSMETQRNVVIYRTPTIVWDAQFCNRGLYFATASADKTAAMWCTDRMHPLRIFADAYGDVGCIDFHPNCNYVAGGSDDRYVRVWDVLSGTRVRIFGGHKASIIAVKFSPCGRYIVSLDAIGNLMVWDLAYQRLVAAEITEQTGTKGSISFSRDGGILAVSHGTSSIQLYSLDNLISSVLAAGPADAHIEPKVNMDGFNIGTYPTKQTSVIGLHFTRRNLLLGFGCFGQ</sequence>
<evidence type="ECO:0000259" key="8">
    <source>
        <dbReference type="Pfam" id="PF04494"/>
    </source>
</evidence>
<dbReference type="SMART" id="SM00320">
    <property type="entry name" value="WD40"/>
    <property type="match status" value="6"/>
</dbReference>
<dbReference type="PROSITE" id="PS50082">
    <property type="entry name" value="WD_REPEATS_2"/>
    <property type="match status" value="3"/>
</dbReference>
<dbReference type="Gene3D" id="2.130.10.10">
    <property type="entry name" value="YVTN repeat-like/Quinoprotein amine dehydrogenase"/>
    <property type="match status" value="2"/>
</dbReference>
<keyword evidence="4" id="KW-0677">Repeat</keyword>
<dbReference type="CDD" id="cd08044">
    <property type="entry name" value="TAF5_NTD2"/>
    <property type="match status" value="1"/>
</dbReference>
<reference evidence="10" key="1">
    <citation type="submission" date="2010-08" db="EMBL/GenBank/DDBJ databases">
        <authorList>
            <consortium name="Caenorhabditis japonica Sequencing Consortium"/>
            <person name="Wilson R.K."/>
        </authorList>
    </citation>
    <scope>NUCLEOTIDE SEQUENCE [LARGE SCALE GENOMIC DNA]</scope>
    <source>
        <strain evidence="10">DF5081</strain>
    </source>
</reference>
<dbReference type="Pfam" id="PF00400">
    <property type="entry name" value="WD40"/>
    <property type="match status" value="3"/>
</dbReference>
<dbReference type="Proteomes" id="UP000005237">
    <property type="component" value="Unassembled WGS sequence"/>
</dbReference>
<evidence type="ECO:0000256" key="4">
    <source>
        <dbReference type="ARBA" id="ARBA00022737"/>
    </source>
</evidence>
<dbReference type="InterPro" id="IPR007582">
    <property type="entry name" value="TFIID_NTD2"/>
</dbReference>
<dbReference type="PROSITE" id="PS50896">
    <property type="entry name" value="LISH"/>
    <property type="match status" value="1"/>
</dbReference>
<dbReference type="InterPro" id="IPR019775">
    <property type="entry name" value="WD40_repeat_CS"/>
</dbReference>
<dbReference type="Pfam" id="PF04494">
    <property type="entry name" value="TFIID_NTD2"/>
    <property type="match status" value="1"/>
</dbReference>
<dbReference type="InterPro" id="IPR037264">
    <property type="entry name" value="TFIID_NTD2_sf"/>
</dbReference>
<dbReference type="AlphaFoldDB" id="A0A8R1I9Y8"/>
<dbReference type="EnsemblMetazoa" id="CJA19455.1">
    <property type="protein sequence ID" value="CJA19455.1"/>
    <property type="gene ID" value="WBGene00138659"/>
</dbReference>
<dbReference type="InterPro" id="IPR015943">
    <property type="entry name" value="WD40/YVTN_repeat-like_dom_sf"/>
</dbReference>
<dbReference type="InterPro" id="IPR006594">
    <property type="entry name" value="LisH"/>
</dbReference>
<evidence type="ECO:0000256" key="7">
    <source>
        <dbReference type="SAM" id="MobiDB-lite"/>
    </source>
</evidence>
<feature type="repeat" description="WD" evidence="6">
    <location>
        <begin position="520"/>
        <end position="561"/>
    </location>
</feature>
<comment type="subcellular location">
    <subcellularLocation>
        <location evidence="1">Nucleus</location>
    </subcellularLocation>
</comment>
<evidence type="ECO:0000313" key="10">
    <source>
        <dbReference type="Proteomes" id="UP000005237"/>
    </source>
</evidence>
<evidence type="ECO:0000256" key="2">
    <source>
        <dbReference type="ARBA" id="ARBA00009435"/>
    </source>
</evidence>
<dbReference type="PANTHER" id="PTHR19879">
    <property type="entry name" value="TRANSCRIPTION INITIATION FACTOR TFIID"/>
    <property type="match status" value="1"/>
</dbReference>
<accession>A0A8R1I9Y8</accession>
<evidence type="ECO:0000256" key="1">
    <source>
        <dbReference type="ARBA" id="ARBA00004123"/>
    </source>
</evidence>
<keyword evidence="3 6" id="KW-0853">WD repeat</keyword>
<evidence type="ECO:0000256" key="6">
    <source>
        <dbReference type="PROSITE-ProRule" id="PRU00221"/>
    </source>
</evidence>
<reference evidence="9" key="2">
    <citation type="submission" date="2022-06" db="UniProtKB">
        <authorList>
            <consortium name="EnsemblMetazoa"/>
        </authorList>
    </citation>
    <scope>IDENTIFICATION</scope>
    <source>
        <strain evidence="9">DF5081</strain>
    </source>
</reference>
<feature type="region of interest" description="Disordered" evidence="7">
    <location>
        <begin position="1"/>
        <end position="34"/>
    </location>
</feature>